<gene>
    <name evidence="10" type="ORF">ACRE_022170</name>
</gene>
<evidence type="ECO:0000256" key="4">
    <source>
        <dbReference type="ARBA" id="ARBA00022833"/>
    </source>
</evidence>
<feature type="compositionally biased region" description="Basic and acidic residues" evidence="8">
    <location>
        <begin position="244"/>
        <end position="262"/>
    </location>
</feature>
<evidence type="ECO:0000256" key="2">
    <source>
        <dbReference type="ARBA" id="ARBA00022723"/>
    </source>
</evidence>
<evidence type="ECO:0000256" key="5">
    <source>
        <dbReference type="ARBA" id="ARBA00023015"/>
    </source>
</evidence>
<organism evidence="10 11">
    <name type="scientific">Hapsidospora chrysogenum (strain ATCC 11550 / CBS 779.69 / DSM 880 / IAM 14645 / JCM 23072 / IMI 49137)</name>
    <name type="common">Acremonium chrysogenum</name>
    <dbReference type="NCBI Taxonomy" id="857340"/>
    <lineage>
        <taxon>Eukaryota</taxon>
        <taxon>Fungi</taxon>
        <taxon>Dikarya</taxon>
        <taxon>Ascomycota</taxon>
        <taxon>Pezizomycotina</taxon>
        <taxon>Sordariomycetes</taxon>
        <taxon>Hypocreomycetidae</taxon>
        <taxon>Hypocreales</taxon>
        <taxon>Bionectriaceae</taxon>
        <taxon>Hapsidospora</taxon>
    </lineage>
</organism>
<sequence>MAQLSSPVQVAQPSSPVQVVRPPSPAVAAVGEEIKLAIQEDASSLTPRRSRRNRAVRTEEEEKQPAKKVTVKRAPKKRKWDAENMIIDPKSPLASADLRSLLSSPAAWDILDAGDKAEVLALFPDQTHILDPGTEEARPDFGALRNDDTFRHDCATFTEHLAQGRFDPEWLAMAWSAHERRKMGDFDEYLVSKFEDDWEVNLPEEFKPRRGLPLQSGPEAEESEGQSRQIADPTDSIGQPMETEQGKEHEEGQQVSKCRDQSLRAGDGPGQPQDKDVLQDVGNMAGDELQTEGTSPMMHKTPLSRRQSMKMDIDRAESEDELA</sequence>
<reference evidence="11" key="1">
    <citation type="journal article" date="2014" name="Genome Announc.">
        <title>Genome sequence and annotation of Acremonium chrysogenum, producer of the beta-lactam antibiotic cephalosporin C.</title>
        <authorList>
            <person name="Terfehr D."/>
            <person name="Dahlmann T.A."/>
            <person name="Specht T."/>
            <person name="Zadra I."/>
            <person name="Kuernsteiner H."/>
            <person name="Kueck U."/>
        </authorList>
    </citation>
    <scope>NUCLEOTIDE SEQUENCE [LARGE SCALE GENOMIC DNA]</scope>
    <source>
        <strain evidence="11">ATCC 11550 / CBS 779.69 / DSM 880 / IAM 14645 / JCM 23072 / IMI 49137</strain>
    </source>
</reference>
<comment type="caution">
    <text evidence="10">The sequence shown here is derived from an EMBL/GenBank/DDBJ whole genome shotgun (WGS) entry which is preliminary data.</text>
</comment>
<dbReference type="AlphaFoldDB" id="A0A086TC76"/>
<evidence type="ECO:0000256" key="3">
    <source>
        <dbReference type="ARBA" id="ARBA00022771"/>
    </source>
</evidence>
<comment type="subcellular location">
    <subcellularLocation>
        <location evidence="1">Nucleus</location>
    </subcellularLocation>
</comment>
<keyword evidence="7" id="KW-0539">Nucleus</keyword>
<proteinExistence type="predicted"/>
<evidence type="ECO:0000256" key="1">
    <source>
        <dbReference type="ARBA" id="ARBA00004123"/>
    </source>
</evidence>
<keyword evidence="11" id="KW-1185">Reference proteome</keyword>
<keyword evidence="2" id="KW-0479">Metal-binding</keyword>
<evidence type="ECO:0000256" key="6">
    <source>
        <dbReference type="ARBA" id="ARBA00023163"/>
    </source>
</evidence>
<keyword evidence="3" id="KW-0863">Zinc-finger</keyword>
<feature type="compositionally biased region" description="Basic residues" evidence="8">
    <location>
        <begin position="69"/>
        <end position="78"/>
    </location>
</feature>
<dbReference type="Proteomes" id="UP000029964">
    <property type="component" value="Unassembled WGS sequence"/>
</dbReference>
<feature type="region of interest" description="Disordered" evidence="8">
    <location>
        <begin position="40"/>
        <end position="78"/>
    </location>
</feature>
<dbReference type="OrthoDB" id="2289918at2759"/>
<dbReference type="InterPro" id="IPR044867">
    <property type="entry name" value="DEUBAD_dom"/>
</dbReference>
<keyword evidence="6" id="KW-0804">Transcription</keyword>
<evidence type="ECO:0000313" key="11">
    <source>
        <dbReference type="Proteomes" id="UP000029964"/>
    </source>
</evidence>
<evidence type="ECO:0000259" key="9">
    <source>
        <dbReference type="PROSITE" id="PS51916"/>
    </source>
</evidence>
<keyword evidence="5" id="KW-0805">Transcription regulation</keyword>
<dbReference type="EMBL" id="JPKY01000014">
    <property type="protein sequence ID" value="KFH46958.1"/>
    <property type="molecule type" value="Genomic_DNA"/>
</dbReference>
<evidence type="ECO:0000256" key="7">
    <source>
        <dbReference type="ARBA" id="ARBA00023242"/>
    </source>
</evidence>
<evidence type="ECO:0000256" key="8">
    <source>
        <dbReference type="SAM" id="MobiDB-lite"/>
    </source>
</evidence>
<feature type="region of interest" description="Disordered" evidence="8">
    <location>
        <begin position="1"/>
        <end position="24"/>
    </location>
</feature>
<dbReference type="HOGENOM" id="CLU_058853_0_0_1"/>
<feature type="region of interest" description="Disordered" evidence="8">
    <location>
        <begin position="208"/>
        <end position="323"/>
    </location>
</feature>
<dbReference type="InterPro" id="IPR028020">
    <property type="entry name" value="ASX_DEUBAD_dom"/>
</dbReference>
<dbReference type="PROSITE" id="PS51916">
    <property type="entry name" value="DEUBAD"/>
    <property type="match status" value="1"/>
</dbReference>
<keyword evidence="4" id="KW-0862">Zinc</keyword>
<accession>A0A086TC76</accession>
<evidence type="ECO:0000313" key="10">
    <source>
        <dbReference type="EMBL" id="KFH46958.1"/>
    </source>
</evidence>
<dbReference type="STRING" id="857340.A0A086TC76"/>
<name>A0A086TC76_HAPC1</name>
<dbReference type="GO" id="GO:0005634">
    <property type="term" value="C:nucleus"/>
    <property type="evidence" value="ECO:0007669"/>
    <property type="project" value="UniProtKB-SubCell"/>
</dbReference>
<dbReference type="Pfam" id="PF13919">
    <property type="entry name" value="ASXH"/>
    <property type="match status" value="1"/>
</dbReference>
<feature type="compositionally biased region" description="Basic and acidic residues" evidence="8">
    <location>
        <begin position="56"/>
        <end position="65"/>
    </location>
</feature>
<dbReference type="GO" id="GO:0008270">
    <property type="term" value="F:zinc ion binding"/>
    <property type="evidence" value="ECO:0007669"/>
    <property type="project" value="UniProtKB-KW"/>
</dbReference>
<feature type="domain" description="DEUBAD" evidence="9">
    <location>
        <begin position="89"/>
        <end position="203"/>
    </location>
</feature>
<protein>
    <recommendedName>
        <fullName evidence="9">DEUBAD domain-containing protein</fullName>
    </recommendedName>
</protein>